<name>A0A081A5Z2_PHYNI</name>
<comment type="caution">
    <text evidence="1">The sequence shown here is derived from an EMBL/GenBank/DDBJ whole genome shotgun (WGS) entry which is preliminary data.</text>
</comment>
<protein>
    <submittedName>
        <fullName evidence="1">Uncharacterized protein</fullName>
    </submittedName>
</protein>
<accession>A0A081A5Z2</accession>
<dbReference type="EMBL" id="ANJA01001815">
    <property type="protein sequence ID" value="ETO74303.1"/>
    <property type="molecule type" value="Genomic_DNA"/>
</dbReference>
<gene>
    <name evidence="1" type="ORF">F444_09931</name>
</gene>
<reference evidence="1 2" key="1">
    <citation type="submission" date="2013-11" db="EMBL/GenBank/DDBJ databases">
        <title>The Genome Sequence of Phytophthora parasitica P1976.</title>
        <authorList>
            <consortium name="The Broad Institute Genomics Platform"/>
            <person name="Russ C."/>
            <person name="Tyler B."/>
            <person name="Panabieres F."/>
            <person name="Shan W."/>
            <person name="Tripathy S."/>
            <person name="Grunwald N."/>
            <person name="Machado M."/>
            <person name="Johnson C.S."/>
            <person name="Walker B."/>
            <person name="Young S."/>
            <person name="Zeng Q."/>
            <person name="Gargeya S."/>
            <person name="Fitzgerald M."/>
            <person name="Haas B."/>
            <person name="Abouelleil A."/>
            <person name="Allen A.W."/>
            <person name="Alvarado L."/>
            <person name="Arachchi H.M."/>
            <person name="Berlin A.M."/>
            <person name="Chapman S.B."/>
            <person name="Gainer-Dewar J."/>
            <person name="Goldberg J."/>
            <person name="Griggs A."/>
            <person name="Gujja S."/>
            <person name="Hansen M."/>
            <person name="Howarth C."/>
            <person name="Imamovic A."/>
            <person name="Ireland A."/>
            <person name="Larimer J."/>
            <person name="McCowan C."/>
            <person name="Murphy C."/>
            <person name="Pearson M."/>
            <person name="Poon T.W."/>
            <person name="Priest M."/>
            <person name="Roberts A."/>
            <person name="Saif S."/>
            <person name="Shea T."/>
            <person name="Sisk P."/>
            <person name="Sykes S."/>
            <person name="Wortman J."/>
            <person name="Nusbaum C."/>
            <person name="Birren B."/>
        </authorList>
    </citation>
    <scope>NUCLEOTIDE SEQUENCE [LARGE SCALE GENOMIC DNA]</scope>
    <source>
        <strain evidence="1 2">P1976</strain>
    </source>
</reference>
<sequence>MEIPILPEKKKQQRQSSFLYCGTDIAEPAVDAANTARLYATSGFLETHPLAQTCAAVRVHVSSFSQMKPNMKLLVNHP</sequence>
<dbReference type="AlphaFoldDB" id="A0A081A5Z2"/>
<dbReference type="Proteomes" id="UP000028582">
    <property type="component" value="Unassembled WGS sequence"/>
</dbReference>
<organism evidence="1 2">
    <name type="scientific">Phytophthora nicotianae P1976</name>
    <dbReference type="NCBI Taxonomy" id="1317066"/>
    <lineage>
        <taxon>Eukaryota</taxon>
        <taxon>Sar</taxon>
        <taxon>Stramenopiles</taxon>
        <taxon>Oomycota</taxon>
        <taxon>Peronosporomycetes</taxon>
        <taxon>Peronosporales</taxon>
        <taxon>Peronosporaceae</taxon>
        <taxon>Phytophthora</taxon>
    </lineage>
</organism>
<evidence type="ECO:0000313" key="1">
    <source>
        <dbReference type="EMBL" id="ETO74303.1"/>
    </source>
</evidence>
<proteinExistence type="predicted"/>
<evidence type="ECO:0000313" key="2">
    <source>
        <dbReference type="Proteomes" id="UP000028582"/>
    </source>
</evidence>